<dbReference type="EMBL" id="GBXM01031532">
    <property type="protein sequence ID" value="JAH77045.1"/>
    <property type="molecule type" value="Transcribed_RNA"/>
</dbReference>
<dbReference type="EMBL" id="GBXM01040464">
    <property type="protein sequence ID" value="JAH68113.1"/>
    <property type="molecule type" value="Transcribed_RNA"/>
</dbReference>
<proteinExistence type="predicted"/>
<sequence>MGPSINKGSCHVALLWILELVVQETVTFLEKLPNLANPD</sequence>
<evidence type="ECO:0000256" key="1">
    <source>
        <dbReference type="SAM" id="SignalP"/>
    </source>
</evidence>
<protein>
    <submittedName>
        <fullName evidence="2">Uncharacterized protein</fullName>
    </submittedName>
</protein>
<name>A0A0E9UT12_ANGAN</name>
<evidence type="ECO:0000313" key="2">
    <source>
        <dbReference type="EMBL" id="JAH68113.1"/>
    </source>
</evidence>
<accession>A0A0E9UT12</accession>
<organism evidence="2">
    <name type="scientific">Anguilla anguilla</name>
    <name type="common">European freshwater eel</name>
    <name type="synonym">Muraena anguilla</name>
    <dbReference type="NCBI Taxonomy" id="7936"/>
    <lineage>
        <taxon>Eukaryota</taxon>
        <taxon>Metazoa</taxon>
        <taxon>Chordata</taxon>
        <taxon>Craniata</taxon>
        <taxon>Vertebrata</taxon>
        <taxon>Euteleostomi</taxon>
        <taxon>Actinopterygii</taxon>
        <taxon>Neopterygii</taxon>
        <taxon>Teleostei</taxon>
        <taxon>Anguilliformes</taxon>
        <taxon>Anguillidae</taxon>
        <taxon>Anguilla</taxon>
    </lineage>
</organism>
<reference evidence="2" key="1">
    <citation type="submission" date="2014-11" db="EMBL/GenBank/DDBJ databases">
        <authorList>
            <person name="Amaro Gonzalez C."/>
        </authorList>
    </citation>
    <scope>NUCLEOTIDE SEQUENCE</scope>
</reference>
<keyword evidence="1" id="KW-0732">Signal</keyword>
<dbReference type="AlphaFoldDB" id="A0A0E9UT12"/>
<feature type="signal peptide" evidence="1">
    <location>
        <begin position="1"/>
        <end position="23"/>
    </location>
</feature>
<reference evidence="2" key="2">
    <citation type="journal article" date="2015" name="Fish Shellfish Immunol.">
        <title>Early steps in the European eel (Anguilla anguilla)-Vibrio vulnificus interaction in the gills: Role of the RtxA13 toxin.</title>
        <authorList>
            <person name="Callol A."/>
            <person name="Pajuelo D."/>
            <person name="Ebbesson L."/>
            <person name="Teles M."/>
            <person name="MacKenzie S."/>
            <person name="Amaro C."/>
        </authorList>
    </citation>
    <scope>NUCLEOTIDE SEQUENCE</scope>
</reference>
<feature type="chain" id="PRO_5007401675" evidence="1">
    <location>
        <begin position="24"/>
        <end position="39"/>
    </location>
</feature>